<evidence type="ECO:0000256" key="2">
    <source>
        <dbReference type="ARBA" id="ARBA00022741"/>
    </source>
</evidence>
<dbReference type="InterPro" id="IPR002423">
    <property type="entry name" value="Cpn60/GroEL/TCP-1"/>
</dbReference>
<proteinExistence type="inferred from homology"/>
<sequence length="263" mass="28761">MALYGIPVLILKEGTTRTHGREALRANILAARVLAEILRTSLGPRGLDKMLVDSFGDITVTNDGATIVKEMEVQHPAAKLLVETAKAVDAEVGDGTTSAVVLAGALLEKAERLLDEGIHPTIIIEGYKKALQKALEIIDEIAIKLPIGDLDKPEEREQTKRELKKVLHTTLASKYIATPDVLDKIMDMVIEAAFTAAEKRPDGTYNVKLDMIKIEKKRGGSLMESMLVHGVVLDKEVVHPAMPRRVENAKIALLDTPLEIEKP</sequence>
<comment type="caution">
    <text evidence="6">The sequence shown here is derived from an EMBL/GenBank/DDBJ whole genome shotgun (WGS) entry which is preliminary data.</text>
</comment>
<reference evidence="6" key="1">
    <citation type="journal article" date="2020" name="ISME J.">
        <title>Gammaproteobacteria mediating utilization of methyl-, sulfur- and petroleum organic compounds in deep ocean hydrothermal plumes.</title>
        <authorList>
            <person name="Zhou Z."/>
            <person name="Liu Y."/>
            <person name="Pan J."/>
            <person name="Cron B.R."/>
            <person name="Toner B.M."/>
            <person name="Anantharaman K."/>
            <person name="Breier J.A."/>
            <person name="Dick G.J."/>
            <person name="Li M."/>
        </authorList>
    </citation>
    <scope>NUCLEOTIDE SEQUENCE</scope>
    <source>
        <strain evidence="6">SZUA-1435</strain>
    </source>
</reference>
<gene>
    <name evidence="6" type="ORF">EYH02_02885</name>
</gene>
<dbReference type="PRINTS" id="PR00304">
    <property type="entry name" value="TCOMPLEXTCP1"/>
</dbReference>
<dbReference type="Gene3D" id="1.10.560.10">
    <property type="entry name" value="GroEL-like equatorial domain"/>
    <property type="match status" value="1"/>
</dbReference>
<name>A0A832YSL9_9CREN</name>
<keyword evidence="3 5" id="KW-0067">ATP-binding</keyword>
<dbReference type="GO" id="GO:0140662">
    <property type="term" value="F:ATP-dependent protein folding chaperone"/>
    <property type="evidence" value="ECO:0007669"/>
    <property type="project" value="InterPro"/>
</dbReference>
<dbReference type="PROSITE" id="PS00751">
    <property type="entry name" value="TCP1_2"/>
    <property type="match status" value="1"/>
</dbReference>
<dbReference type="Proteomes" id="UP000605805">
    <property type="component" value="Unassembled WGS sequence"/>
</dbReference>
<dbReference type="Gene3D" id="3.30.260.10">
    <property type="entry name" value="TCP-1-like chaperonin intermediate domain"/>
    <property type="match status" value="1"/>
</dbReference>
<dbReference type="InterPro" id="IPR027409">
    <property type="entry name" value="GroEL-like_apical_dom_sf"/>
</dbReference>
<organism evidence="6 7">
    <name type="scientific">Ignisphaera aggregans</name>
    <dbReference type="NCBI Taxonomy" id="334771"/>
    <lineage>
        <taxon>Archaea</taxon>
        <taxon>Thermoproteota</taxon>
        <taxon>Thermoprotei</taxon>
        <taxon>Desulfurococcales</taxon>
        <taxon>Desulfurococcaceae</taxon>
        <taxon>Ignisphaera</taxon>
    </lineage>
</organism>
<feature type="non-terminal residue" evidence="6">
    <location>
        <position position="263"/>
    </location>
</feature>
<dbReference type="AlphaFoldDB" id="A0A832YSL9"/>
<dbReference type="GO" id="GO:0005524">
    <property type="term" value="F:ATP binding"/>
    <property type="evidence" value="ECO:0007669"/>
    <property type="project" value="UniProtKB-KW"/>
</dbReference>
<dbReference type="InterPro" id="IPR002194">
    <property type="entry name" value="Chaperonin_TCP-1_CS"/>
</dbReference>
<dbReference type="Pfam" id="PF00118">
    <property type="entry name" value="Cpn60_TCP1"/>
    <property type="match status" value="1"/>
</dbReference>
<dbReference type="SUPFAM" id="SSF52029">
    <property type="entry name" value="GroEL apical domain-like"/>
    <property type="match status" value="1"/>
</dbReference>
<protein>
    <submittedName>
        <fullName evidence="6">Thermosome subunit</fullName>
    </submittedName>
</protein>
<dbReference type="GO" id="GO:0016887">
    <property type="term" value="F:ATP hydrolysis activity"/>
    <property type="evidence" value="ECO:0007669"/>
    <property type="project" value="InterPro"/>
</dbReference>
<evidence type="ECO:0000313" key="7">
    <source>
        <dbReference type="Proteomes" id="UP000605805"/>
    </source>
</evidence>
<dbReference type="PROSITE" id="PS00750">
    <property type="entry name" value="TCP1_1"/>
    <property type="match status" value="1"/>
</dbReference>
<dbReference type="InterPro" id="IPR027413">
    <property type="entry name" value="GROEL-like_equatorial_sf"/>
</dbReference>
<dbReference type="Gene3D" id="3.50.7.10">
    <property type="entry name" value="GroEL"/>
    <property type="match status" value="1"/>
</dbReference>
<keyword evidence="2 5" id="KW-0547">Nucleotide-binding</keyword>
<evidence type="ECO:0000313" key="6">
    <source>
        <dbReference type="EMBL" id="HIP57000.1"/>
    </source>
</evidence>
<dbReference type="SUPFAM" id="SSF54849">
    <property type="entry name" value="GroEL-intermediate domain like"/>
    <property type="match status" value="1"/>
</dbReference>
<dbReference type="GO" id="GO:0051082">
    <property type="term" value="F:unfolded protein binding"/>
    <property type="evidence" value="ECO:0007669"/>
    <property type="project" value="InterPro"/>
</dbReference>
<dbReference type="SUPFAM" id="SSF48592">
    <property type="entry name" value="GroEL equatorial domain-like"/>
    <property type="match status" value="1"/>
</dbReference>
<dbReference type="InterPro" id="IPR027410">
    <property type="entry name" value="TCP-1-like_intermed_sf"/>
</dbReference>
<evidence type="ECO:0000256" key="4">
    <source>
        <dbReference type="ARBA" id="ARBA00023186"/>
    </source>
</evidence>
<evidence type="ECO:0000256" key="3">
    <source>
        <dbReference type="ARBA" id="ARBA00022840"/>
    </source>
</evidence>
<dbReference type="InterPro" id="IPR017998">
    <property type="entry name" value="Chaperone_TCP-1"/>
</dbReference>
<evidence type="ECO:0000256" key="1">
    <source>
        <dbReference type="ARBA" id="ARBA00008020"/>
    </source>
</evidence>
<comment type="similarity">
    <text evidence="1 5">Belongs to the TCP-1 chaperonin family.</text>
</comment>
<accession>A0A832YSL9</accession>
<keyword evidence="4 5" id="KW-0143">Chaperone</keyword>
<dbReference type="PANTHER" id="PTHR11353">
    <property type="entry name" value="CHAPERONIN"/>
    <property type="match status" value="1"/>
</dbReference>
<evidence type="ECO:0000256" key="5">
    <source>
        <dbReference type="RuleBase" id="RU004187"/>
    </source>
</evidence>
<dbReference type="EMBL" id="DQTV01000052">
    <property type="protein sequence ID" value="HIP57000.1"/>
    <property type="molecule type" value="Genomic_DNA"/>
</dbReference>